<protein>
    <recommendedName>
        <fullName evidence="3">NAD-dependent epimerase/dehydratase domain-containing protein</fullName>
    </recommendedName>
</protein>
<comment type="similarity">
    <text evidence="2">Belongs to the NAD(P)-dependent epimerase/dehydratase family.</text>
</comment>
<dbReference type="Pfam" id="PF01370">
    <property type="entry name" value="Epimerase"/>
    <property type="match status" value="1"/>
</dbReference>
<dbReference type="InterPro" id="IPR036291">
    <property type="entry name" value="NAD(P)-bd_dom_sf"/>
</dbReference>
<dbReference type="Gene3D" id="3.40.50.720">
    <property type="entry name" value="NAD(P)-binding Rossmann-like Domain"/>
    <property type="match status" value="1"/>
</dbReference>
<reference evidence="5" key="1">
    <citation type="submission" date="2018-05" db="EMBL/GenBank/DDBJ databases">
        <authorList>
            <person name="Liu B.-T."/>
        </authorList>
    </citation>
    <scope>NUCLEOTIDE SEQUENCE [LARGE SCALE GENOMIC DNA]</scope>
    <source>
        <strain evidence="5">WD6-1</strain>
    </source>
</reference>
<dbReference type="OrthoDB" id="9801785at2"/>
<dbReference type="EMBL" id="QEXV01000001">
    <property type="protein sequence ID" value="PWE18696.1"/>
    <property type="molecule type" value="Genomic_DNA"/>
</dbReference>
<accession>A0A2U2BXF8</accession>
<dbReference type="AlphaFoldDB" id="A0A2U2BXF8"/>
<gene>
    <name evidence="4" type="ORF">DDZ18_03640</name>
</gene>
<evidence type="ECO:0000259" key="3">
    <source>
        <dbReference type="Pfam" id="PF01370"/>
    </source>
</evidence>
<evidence type="ECO:0000256" key="1">
    <source>
        <dbReference type="ARBA" id="ARBA00005125"/>
    </source>
</evidence>
<dbReference type="Proteomes" id="UP000245168">
    <property type="component" value="Unassembled WGS sequence"/>
</dbReference>
<dbReference type="SUPFAM" id="SSF51735">
    <property type="entry name" value="NAD(P)-binding Rossmann-fold domains"/>
    <property type="match status" value="1"/>
</dbReference>
<comment type="pathway">
    <text evidence="1">Bacterial outer membrane biogenesis; LPS O-antigen biosynthesis.</text>
</comment>
<dbReference type="RefSeq" id="WP_109251970.1">
    <property type="nucleotide sequence ID" value="NZ_QEXV01000001.1"/>
</dbReference>
<comment type="caution">
    <text evidence="4">The sequence shown here is derived from an EMBL/GenBank/DDBJ whole genome shotgun (WGS) entry which is preliminary data.</text>
</comment>
<feature type="domain" description="NAD-dependent epimerase/dehydratase" evidence="3">
    <location>
        <begin position="2"/>
        <end position="230"/>
    </location>
</feature>
<name>A0A2U2BXF8_9PROT</name>
<sequence length="299" mass="32228">MVGGTGFIGRHFCEAIQRAGLEGQSISPNPDLKFLSTNAPSVRGVLAGAPEISEVLRSADSVVYFAHRSRPASQIDGPRGEIETNLIDACAFAERLFALNPAANLIYLSSGGQIYGRNHSAPISEDAPTMPVTPYGLGKKLVEDLLSYFHTTFGARIEVLRLGNPVGRWQLNTSHGLVSAAVAAAKTGRPLTIFGEGRNRRDYFDADDLASFLVEQIRDDQVFSGVFNIGSGHGLSELEVVDAVEATLGTTLDVRREPARSFDLPYSVLNVDRARETLGWRATTPLEVTIQKVADACTP</sequence>
<dbReference type="Gene3D" id="3.90.25.10">
    <property type="entry name" value="UDP-galactose 4-epimerase, domain 1"/>
    <property type="match status" value="1"/>
</dbReference>
<organism evidence="4 5">
    <name type="scientific">Marinicauda salina</name>
    <dbReference type="NCBI Taxonomy" id="2135793"/>
    <lineage>
        <taxon>Bacteria</taxon>
        <taxon>Pseudomonadati</taxon>
        <taxon>Pseudomonadota</taxon>
        <taxon>Alphaproteobacteria</taxon>
        <taxon>Maricaulales</taxon>
        <taxon>Maricaulaceae</taxon>
        <taxon>Marinicauda</taxon>
    </lineage>
</organism>
<evidence type="ECO:0000256" key="2">
    <source>
        <dbReference type="ARBA" id="ARBA00007637"/>
    </source>
</evidence>
<proteinExistence type="inferred from homology"/>
<evidence type="ECO:0000313" key="5">
    <source>
        <dbReference type="Proteomes" id="UP000245168"/>
    </source>
</evidence>
<dbReference type="PANTHER" id="PTHR43000">
    <property type="entry name" value="DTDP-D-GLUCOSE 4,6-DEHYDRATASE-RELATED"/>
    <property type="match status" value="1"/>
</dbReference>
<evidence type="ECO:0000313" key="4">
    <source>
        <dbReference type="EMBL" id="PWE18696.1"/>
    </source>
</evidence>
<dbReference type="InterPro" id="IPR001509">
    <property type="entry name" value="Epimerase_deHydtase"/>
</dbReference>
<keyword evidence="5" id="KW-1185">Reference proteome</keyword>